<evidence type="ECO:0000313" key="2">
    <source>
        <dbReference type="EMBL" id="BBZ40919.1"/>
    </source>
</evidence>
<dbReference type="InterPro" id="IPR010033">
    <property type="entry name" value="HAD_SF_ppase_IIIC"/>
</dbReference>
<dbReference type="EMBL" id="AP022613">
    <property type="protein sequence ID" value="BBZ40919.1"/>
    <property type="molecule type" value="Genomic_DNA"/>
</dbReference>
<dbReference type="InterPro" id="IPR010037">
    <property type="entry name" value="FkbH_domain"/>
</dbReference>
<proteinExistence type="predicted"/>
<organism evidence="2 3">
    <name type="scientific">Mycobacterium conspicuum</name>
    <dbReference type="NCBI Taxonomy" id="44010"/>
    <lineage>
        <taxon>Bacteria</taxon>
        <taxon>Bacillati</taxon>
        <taxon>Actinomycetota</taxon>
        <taxon>Actinomycetes</taxon>
        <taxon>Mycobacteriales</taxon>
        <taxon>Mycobacteriaceae</taxon>
        <taxon>Mycobacterium</taxon>
    </lineage>
</organism>
<dbReference type="Gene3D" id="3.40.50.1110">
    <property type="entry name" value="SGNH hydrolase"/>
    <property type="match status" value="1"/>
</dbReference>
<dbReference type="InterPro" id="IPR023214">
    <property type="entry name" value="HAD_sf"/>
</dbReference>
<dbReference type="RefSeq" id="WP_085234342.1">
    <property type="nucleotide sequence ID" value="NZ_AP022613.1"/>
</dbReference>
<dbReference type="OrthoDB" id="323926at2"/>
<protein>
    <submittedName>
        <fullName evidence="2">Methoxymalonyl-ACP biosynthesis protein FkbH</fullName>
    </submittedName>
</protein>
<keyword evidence="3" id="KW-1185">Reference proteome</keyword>
<dbReference type="NCBIfam" id="TIGR01681">
    <property type="entry name" value="HAD-SF-IIIC"/>
    <property type="match status" value="1"/>
</dbReference>
<name>A0A7I7YH01_9MYCO</name>
<reference evidence="2 3" key="1">
    <citation type="journal article" date="2019" name="Emerg. Microbes Infect.">
        <title>Comprehensive subspecies identification of 175 nontuberculous mycobacteria species based on 7547 genomic profiles.</title>
        <authorList>
            <person name="Matsumoto Y."/>
            <person name="Kinjo T."/>
            <person name="Motooka D."/>
            <person name="Nabeya D."/>
            <person name="Jung N."/>
            <person name="Uechi K."/>
            <person name="Horii T."/>
            <person name="Iida T."/>
            <person name="Fujita J."/>
            <person name="Nakamura S."/>
        </authorList>
    </citation>
    <scope>NUCLEOTIDE SEQUENCE [LARGE SCALE GENOMIC DNA]</scope>
    <source>
        <strain evidence="2 3">JCM 14738</strain>
    </source>
</reference>
<evidence type="ECO:0000259" key="1">
    <source>
        <dbReference type="Pfam" id="PF21211"/>
    </source>
</evidence>
<dbReference type="SUPFAM" id="SSF56784">
    <property type="entry name" value="HAD-like"/>
    <property type="match status" value="1"/>
</dbReference>
<dbReference type="Pfam" id="PF21211">
    <property type="entry name" value="FkbH_N"/>
    <property type="match status" value="1"/>
</dbReference>
<dbReference type="AlphaFoldDB" id="A0A7I7YH01"/>
<accession>A0A7I7YH01</accession>
<gene>
    <name evidence="2" type="ORF">MCNS_39820</name>
</gene>
<dbReference type="Gene3D" id="3.40.50.1000">
    <property type="entry name" value="HAD superfamily/HAD-like"/>
    <property type="match status" value="1"/>
</dbReference>
<dbReference type="Proteomes" id="UP000467385">
    <property type="component" value="Chromosome"/>
</dbReference>
<dbReference type="InterPro" id="IPR036514">
    <property type="entry name" value="SGNH_hydro_sf"/>
</dbReference>
<feature type="domain" description="BF1531-like N-terminal" evidence="1">
    <location>
        <begin position="71"/>
        <end position="264"/>
    </location>
</feature>
<dbReference type="NCBIfam" id="TIGR01686">
    <property type="entry name" value="FkbH"/>
    <property type="match status" value="1"/>
</dbReference>
<evidence type="ECO:0000313" key="3">
    <source>
        <dbReference type="Proteomes" id="UP000467385"/>
    </source>
</evidence>
<dbReference type="InterPro" id="IPR036412">
    <property type="entry name" value="HAD-like_sf"/>
</dbReference>
<sequence length="632" mass="70534">MRDTTLYWLPECTDFRARARSLLVAEVPPAWAELVAIAKHDLDFVQTNTLDQVLVKHYGAGAAPPPVKSLRVAILGSSTVTHLHAGLRVAALRRGLHVLTYEAQYGQYRQELLNSESDLHRFRPHVVLFALDAYHLTQGLRPGLDEPRAAGALEQVLASIQECWALAKKAFSCTVLQQTALPIWHDLMGSNEHRLPGSRAHFLDQLNLHLQAAADAGGAHLVAVDRRARQDGLDVWHDVALWHRSKQEIKLSAVPCYGEAVARVLGAQLGLSSKCLVLDLDNTIWGGVVGDDGLEGIVLGQGSALGEAFVSLQSYAVELSERGVILAVCSKNDEHVAMHAFERHPEMVLTRKQVASFVANWDDKVTNLRRVAAELNIGLESLVFVDDNPFERGLVRQELPMVAVPELPEDPALVPRCIADAGYFESLAITPEDRERTQQYFDNRERSELQSGATDMEGYLRSLQMRLQWRNFDKVNLQRTVQLINKTNQFNLTTKRYSEDEVLAVMDDPEAFGIYLRLFDRFGDNGIISIVIGKRVADAVLLDTWLMSCRVLGRQVEQATLNVVSEEARRLGVRRIIGEYHPTPKNSMVKDLYPKLGFASIAGDVADHGKYALMLDDFVPIKTHITIERLET</sequence>
<dbReference type="InterPro" id="IPR049369">
    <property type="entry name" value="BF1531-like_N"/>
</dbReference>